<reference evidence="3" key="1">
    <citation type="journal article" date="2020" name="BMC Genomics">
        <title>Correction to: Identification and distribution of gene clusters required for synthesis of sphingolipid metabolism inhibitors in diverse species of the filamentous fungus Fusarium.</title>
        <authorList>
            <person name="Kim H.S."/>
            <person name="Lohmar J.M."/>
            <person name="Busman M."/>
            <person name="Brown D.W."/>
            <person name="Naumann T.A."/>
            <person name="Divon H.H."/>
            <person name="Lysoe E."/>
            <person name="Uhlig S."/>
            <person name="Proctor R.H."/>
        </authorList>
    </citation>
    <scope>NUCLEOTIDE SEQUENCE</scope>
    <source>
        <strain evidence="3">NRRL 20472</strain>
    </source>
</reference>
<evidence type="ECO:0000259" key="2">
    <source>
        <dbReference type="Pfam" id="PF24852"/>
    </source>
</evidence>
<protein>
    <recommendedName>
        <fullName evidence="2">DUF7726 domain-containing protein</fullName>
    </recommendedName>
</protein>
<feature type="region of interest" description="Disordered" evidence="1">
    <location>
        <begin position="1"/>
        <end position="56"/>
    </location>
</feature>
<name>A0A8H4U9G2_9HYPO</name>
<evidence type="ECO:0000313" key="3">
    <source>
        <dbReference type="EMBL" id="KAF4972010.1"/>
    </source>
</evidence>
<dbReference type="InterPro" id="IPR056143">
    <property type="entry name" value="DUF7726"/>
</dbReference>
<feature type="compositionally biased region" description="Polar residues" evidence="1">
    <location>
        <begin position="14"/>
        <end position="26"/>
    </location>
</feature>
<comment type="caution">
    <text evidence="3">The sequence shown here is derived from an EMBL/GenBank/DDBJ whole genome shotgun (WGS) entry which is preliminary data.</text>
</comment>
<sequence length="143" mass="15350">MSEASPVDVLQPLDDTNSRVNQTPNKAASKDNGLPKSSPAAKSTPNSGKKRKAEMSLDEGIAAYKQDLDHVISPDSFEDCRPVTPATIRNKIKKLVDSGIMTKAEFCRAIGANSNSLGNFLRATGPMGGSGSTVWYNAYAWFK</sequence>
<dbReference type="Pfam" id="PF24852">
    <property type="entry name" value="DUF7726"/>
    <property type="match status" value="1"/>
</dbReference>
<organism evidence="3 4">
    <name type="scientific">Fusarium sarcochroum</name>
    <dbReference type="NCBI Taxonomy" id="1208366"/>
    <lineage>
        <taxon>Eukaryota</taxon>
        <taxon>Fungi</taxon>
        <taxon>Dikarya</taxon>
        <taxon>Ascomycota</taxon>
        <taxon>Pezizomycotina</taxon>
        <taxon>Sordariomycetes</taxon>
        <taxon>Hypocreomycetidae</taxon>
        <taxon>Hypocreales</taxon>
        <taxon>Nectriaceae</taxon>
        <taxon>Fusarium</taxon>
        <taxon>Fusarium lateritium species complex</taxon>
    </lineage>
</organism>
<dbReference type="Proteomes" id="UP000622797">
    <property type="component" value="Unassembled WGS sequence"/>
</dbReference>
<dbReference type="OrthoDB" id="2592504at2759"/>
<proteinExistence type="predicted"/>
<dbReference type="EMBL" id="JABEXW010000072">
    <property type="protein sequence ID" value="KAF4972010.1"/>
    <property type="molecule type" value="Genomic_DNA"/>
</dbReference>
<gene>
    <name evidence="3" type="ORF">FSARC_1340</name>
</gene>
<accession>A0A8H4U9G2</accession>
<evidence type="ECO:0000256" key="1">
    <source>
        <dbReference type="SAM" id="MobiDB-lite"/>
    </source>
</evidence>
<evidence type="ECO:0000313" key="4">
    <source>
        <dbReference type="Proteomes" id="UP000622797"/>
    </source>
</evidence>
<dbReference type="AlphaFoldDB" id="A0A8H4U9G2"/>
<reference evidence="3" key="2">
    <citation type="submission" date="2020-05" db="EMBL/GenBank/DDBJ databases">
        <authorList>
            <person name="Kim H.-S."/>
            <person name="Proctor R.H."/>
            <person name="Brown D.W."/>
        </authorList>
    </citation>
    <scope>NUCLEOTIDE SEQUENCE</scope>
    <source>
        <strain evidence="3">NRRL 20472</strain>
    </source>
</reference>
<feature type="domain" description="DUF7726" evidence="2">
    <location>
        <begin position="85"/>
        <end position="143"/>
    </location>
</feature>
<keyword evidence="4" id="KW-1185">Reference proteome</keyword>